<protein>
    <submittedName>
        <fullName evidence="2">Uncharacterized protein</fullName>
    </submittedName>
</protein>
<evidence type="ECO:0000313" key="3">
    <source>
        <dbReference type="Proteomes" id="UP000327013"/>
    </source>
</evidence>
<sequence>MQQQDANVANQIATQQNHLAADHERKARAGQPDGDPEPDGEDCPQHVEEAGEVEQVGPEEDPPRWSGAEGEAEEPLEGGLGAAPEPSGVADLCGGGEEDSEGDGGEEEGPGGTPRLCVAPPEPHDGRVLGEPVGQGLADHNRWLTRSLTRWSDRTAEEGGGCVSSSSL</sequence>
<organism evidence="2 3">
    <name type="scientific">Carpinus fangiana</name>
    <dbReference type="NCBI Taxonomy" id="176857"/>
    <lineage>
        <taxon>Eukaryota</taxon>
        <taxon>Viridiplantae</taxon>
        <taxon>Streptophyta</taxon>
        <taxon>Embryophyta</taxon>
        <taxon>Tracheophyta</taxon>
        <taxon>Spermatophyta</taxon>
        <taxon>Magnoliopsida</taxon>
        <taxon>eudicotyledons</taxon>
        <taxon>Gunneridae</taxon>
        <taxon>Pentapetalae</taxon>
        <taxon>rosids</taxon>
        <taxon>fabids</taxon>
        <taxon>Fagales</taxon>
        <taxon>Betulaceae</taxon>
        <taxon>Carpinus</taxon>
    </lineage>
</organism>
<name>A0A5N6QN18_9ROSI</name>
<gene>
    <name evidence="2" type="ORF">FH972_004260</name>
</gene>
<accession>A0A5N6QN18</accession>
<evidence type="ECO:0000256" key="1">
    <source>
        <dbReference type="SAM" id="MobiDB-lite"/>
    </source>
</evidence>
<feature type="region of interest" description="Disordered" evidence="1">
    <location>
        <begin position="1"/>
        <end position="135"/>
    </location>
</feature>
<evidence type="ECO:0000313" key="2">
    <source>
        <dbReference type="EMBL" id="KAE7999871.1"/>
    </source>
</evidence>
<reference evidence="2 3" key="1">
    <citation type="submission" date="2019-06" db="EMBL/GenBank/DDBJ databases">
        <title>A chromosomal-level reference genome of Carpinus fangiana (Coryloideae, Betulaceae).</title>
        <authorList>
            <person name="Yang X."/>
            <person name="Wang Z."/>
            <person name="Zhang L."/>
            <person name="Hao G."/>
            <person name="Liu J."/>
            <person name="Yang Y."/>
        </authorList>
    </citation>
    <scope>NUCLEOTIDE SEQUENCE [LARGE SCALE GENOMIC DNA]</scope>
    <source>
        <strain evidence="2">Cfa_2016G</strain>
        <tissue evidence="2">Leaf</tissue>
    </source>
</reference>
<dbReference type="Proteomes" id="UP000327013">
    <property type="component" value="Chromosome 1"/>
</dbReference>
<dbReference type="EMBL" id="CM017321">
    <property type="protein sequence ID" value="KAE7999871.1"/>
    <property type="molecule type" value="Genomic_DNA"/>
</dbReference>
<proteinExistence type="predicted"/>
<keyword evidence="3" id="KW-1185">Reference proteome</keyword>
<feature type="compositionally biased region" description="Polar residues" evidence="1">
    <location>
        <begin position="1"/>
        <end position="18"/>
    </location>
</feature>
<dbReference type="AlphaFoldDB" id="A0A5N6QN18"/>
<feature type="compositionally biased region" description="Acidic residues" evidence="1">
    <location>
        <begin position="96"/>
        <end position="109"/>
    </location>
</feature>